<sequence>MTKVYDFRRVTRADYDMLAEWRKEQHVVEWWGTSEPHDDTALADARVARWIVSCEGRPFAYMQDYTVHGWPDHPCAHLPAGSRGIDQFIGPPDMLGRGHGTAFIAARIASLVSEGAPVIAVDPHPDNARAIASYRKAGFAVEGPARDTQWGRILPMVMQAGPR</sequence>
<dbReference type="PANTHER" id="PTHR31438:SF1">
    <property type="entry name" value="LYSINE N-ACYLTRANSFERASE C17G9.06C-RELATED"/>
    <property type="match status" value="1"/>
</dbReference>
<evidence type="ECO:0000313" key="3">
    <source>
        <dbReference type="EMBL" id="SPF28404.1"/>
    </source>
</evidence>
<keyword evidence="4" id="KW-1185">Reference proteome</keyword>
<dbReference type="GO" id="GO:0047663">
    <property type="term" value="F:aminoglycoside 6'-N-acetyltransferase activity"/>
    <property type="evidence" value="ECO:0007669"/>
    <property type="project" value="UniProtKB-EC"/>
</dbReference>
<evidence type="ECO:0000256" key="1">
    <source>
        <dbReference type="ARBA" id="ARBA00023251"/>
    </source>
</evidence>
<gene>
    <name evidence="3" type="primary">aacA4</name>
    <name evidence="3" type="ORF">POI8812_00703</name>
</gene>
<keyword evidence="1" id="KW-0046">Antibiotic resistance</keyword>
<dbReference type="EC" id="2.3.1.82" evidence="3"/>
<keyword evidence="3" id="KW-0808">Transferase</keyword>
<dbReference type="AlphaFoldDB" id="A0A2R8A840"/>
<reference evidence="3 4" key="1">
    <citation type="submission" date="2018-03" db="EMBL/GenBank/DDBJ databases">
        <authorList>
            <person name="Keele B.F."/>
        </authorList>
    </citation>
    <scope>NUCLEOTIDE SEQUENCE [LARGE SCALE GENOMIC DNA]</scope>
    <source>
        <strain evidence="3 4">CeCT 8812</strain>
    </source>
</reference>
<dbReference type="RefSeq" id="WP_108781112.1">
    <property type="nucleotide sequence ID" value="NZ_OMKW01000001.1"/>
</dbReference>
<dbReference type="InterPro" id="IPR000182">
    <property type="entry name" value="GNAT_dom"/>
</dbReference>
<evidence type="ECO:0000259" key="2">
    <source>
        <dbReference type="PROSITE" id="PS51186"/>
    </source>
</evidence>
<dbReference type="EMBL" id="OMKW01000001">
    <property type="protein sequence ID" value="SPF28404.1"/>
    <property type="molecule type" value="Genomic_DNA"/>
</dbReference>
<dbReference type="SUPFAM" id="SSF55729">
    <property type="entry name" value="Acyl-CoA N-acyltransferases (Nat)"/>
    <property type="match status" value="1"/>
</dbReference>
<organism evidence="3 4">
    <name type="scientific">Pontivivens insulae</name>
    <dbReference type="NCBI Taxonomy" id="1639689"/>
    <lineage>
        <taxon>Bacteria</taxon>
        <taxon>Pseudomonadati</taxon>
        <taxon>Pseudomonadota</taxon>
        <taxon>Alphaproteobacteria</taxon>
        <taxon>Rhodobacterales</taxon>
        <taxon>Paracoccaceae</taxon>
        <taxon>Pontivivens</taxon>
    </lineage>
</organism>
<dbReference type="GO" id="GO:0046677">
    <property type="term" value="P:response to antibiotic"/>
    <property type="evidence" value="ECO:0007669"/>
    <property type="project" value="UniProtKB-KW"/>
</dbReference>
<feature type="domain" description="N-acetyltransferase" evidence="2">
    <location>
        <begin position="5"/>
        <end position="161"/>
    </location>
</feature>
<accession>A0A2R8A840</accession>
<keyword evidence="3" id="KW-0012">Acyltransferase</keyword>
<dbReference type="InterPro" id="IPR016181">
    <property type="entry name" value="Acyl_CoA_acyltransferase"/>
</dbReference>
<dbReference type="Proteomes" id="UP000244932">
    <property type="component" value="Unassembled WGS sequence"/>
</dbReference>
<dbReference type="Gene3D" id="3.40.630.30">
    <property type="match status" value="1"/>
</dbReference>
<evidence type="ECO:0000313" key="4">
    <source>
        <dbReference type="Proteomes" id="UP000244932"/>
    </source>
</evidence>
<protein>
    <submittedName>
        <fullName evidence="3">Aminoglycoside N(6')-acetyltransferase type 1</fullName>
        <ecNumber evidence="3">2.3.1.82</ecNumber>
    </submittedName>
</protein>
<proteinExistence type="predicted"/>
<dbReference type="Pfam" id="PF13523">
    <property type="entry name" value="Acetyltransf_8"/>
    <property type="match status" value="1"/>
</dbReference>
<dbReference type="PROSITE" id="PS51186">
    <property type="entry name" value="GNAT"/>
    <property type="match status" value="1"/>
</dbReference>
<dbReference type="OrthoDB" id="9814648at2"/>
<dbReference type="PANTHER" id="PTHR31438">
    <property type="entry name" value="LYSINE N-ACYLTRANSFERASE C17G9.06C-RELATED"/>
    <property type="match status" value="1"/>
</dbReference>
<name>A0A2R8A840_9RHOB</name>